<dbReference type="AlphaFoldDB" id="W0A8C2"/>
<dbReference type="RefSeq" id="WP_025291612.1">
    <property type="nucleotide sequence ID" value="NZ_CP006644.1"/>
</dbReference>
<keyword evidence="1" id="KW-0812">Transmembrane</keyword>
<dbReference type="EMBL" id="CP006644">
    <property type="protein sequence ID" value="AHE53351.1"/>
    <property type="molecule type" value="Genomic_DNA"/>
</dbReference>
<evidence type="ECO:0000313" key="3">
    <source>
        <dbReference type="Proteomes" id="UP000018851"/>
    </source>
</evidence>
<feature type="transmembrane region" description="Helical" evidence="1">
    <location>
        <begin position="188"/>
        <end position="210"/>
    </location>
</feature>
<proteinExistence type="predicted"/>
<feature type="transmembrane region" description="Helical" evidence="1">
    <location>
        <begin position="109"/>
        <end position="135"/>
    </location>
</feature>
<dbReference type="KEGG" id="ssan:NX02_08135"/>
<feature type="transmembrane region" description="Helical" evidence="1">
    <location>
        <begin position="310"/>
        <end position="327"/>
    </location>
</feature>
<evidence type="ECO:0008006" key="4">
    <source>
        <dbReference type="Google" id="ProtNLM"/>
    </source>
</evidence>
<name>W0A8C2_9SPHN</name>
<keyword evidence="1" id="KW-1133">Transmembrane helix</keyword>
<dbReference type="PATRIC" id="fig|1123269.5.peg.1592"/>
<gene>
    <name evidence="2" type="ORF">NX02_08135</name>
</gene>
<sequence>MAAGEERRLSEILIHLLAALLLFTLLRQGTDFVADASPGHIWLWAGIVAAPALGFGWVGYRALPAFAVRAMRGAACFLTLYFLAEPFAIPYAALGPEHPASLFHAHARWVGAALALVGFWRPSAIFAAAMILWMMRELQTGITGFYFSTLDIRNVAEVIAFWAIGFVVIGSARAIPRVRAALGVDEAVLGRAALTIFAAGVGAHLANYFWSGLAKLTLDGGPLSWPLGNRLADGVPAALEKGTMPFAAWPGAVQLIHDVLVWTAIPVNLLALGVQLIAIAAPLRRRWLLLATLSFDLFHIIVWASLGLLFWKWIALNLIIVAALTRVDERDWTALPRWTCIAFVIAGMAMFRTATLAWYETPGFATPHFEAVMDDGTRHRIPNAYFNSSSYQVSQGRLWWPGGKDHFNPSIWGSVLHWDDALAGRNCRVPERAAPAAPEWGPTDALARFVQAHHRQMLPRLDAAGRSNYYLVPHHHVPSAFVADRFSALDKRRIATYIYVMDSVCLGLDHGRLTRRVVAHTELPLYDAKHDRVLP</sequence>
<dbReference type="STRING" id="1123269.NX02_08135"/>
<dbReference type="OrthoDB" id="7605002at2"/>
<dbReference type="eggNOG" id="ENOG5033QIA">
    <property type="taxonomic scope" value="Bacteria"/>
</dbReference>
<feature type="transmembrane region" description="Helical" evidence="1">
    <location>
        <begin position="155"/>
        <end position="176"/>
    </location>
</feature>
<feature type="transmembrane region" description="Helical" evidence="1">
    <location>
        <begin position="259"/>
        <end position="280"/>
    </location>
</feature>
<dbReference type="Proteomes" id="UP000018851">
    <property type="component" value="Chromosome"/>
</dbReference>
<feature type="transmembrane region" description="Helical" evidence="1">
    <location>
        <begin position="12"/>
        <end position="29"/>
    </location>
</feature>
<reference evidence="2 3" key="1">
    <citation type="submission" date="2013-07" db="EMBL/GenBank/DDBJ databases">
        <title>Completed genome of Sphingomonas sanxanigenens NX02.</title>
        <authorList>
            <person name="Ma T."/>
            <person name="Huang H."/>
            <person name="Wu M."/>
            <person name="Li X."/>
            <person name="Li G."/>
        </authorList>
    </citation>
    <scope>NUCLEOTIDE SEQUENCE [LARGE SCALE GENOMIC DNA]</scope>
    <source>
        <strain evidence="2 3">NX02</strain>
    </source>
</reference>
<keyword evidence="3" id="KW-1185">Reference proteome</keyword>
<accession>W0A8C2</accession>
<evidence type="ECO:0000256" key="1">
    <source>
        <dbReference type="SAM" id="Phobius"/>
    </source>
</evidence>
<feature type="transmembrane region" description="Helical" evidence="1">
    <location>
        <begin position="339"/>
        <end position="359"/>
    </location>
</feature>
<organism evidence="2 3">
    <name type="scientific">Sphingomonas sanxanigenens DSM 19645 = NX02</name>
    <dbReference type="NCBI Taxonomy" id="1123269"/>
    <lineage>
        <taxon>Bacteria</taxon>
        <taxon>Pseudomonadati</taxon>
        <taxon>Pseudomonadota</taxon>
        <taxon>Alphaproteobacteria</taxon>
        <taxon>Sphingomonadales</taxon>
        <taxon>Sphingomonadaceae</taxon>
        <taxon>Sphingomonas</taxon>
    </lineage>
</organism>
<dbReference type="HOGENOM" id="CLU_508893_0_0_5"/>
<evidence type="ECO:0000313" key="2">
    <source>
        <dbReference type="EMBL" id="AHE53351.1"/>
    </source>
</evidence>
<keyword evidence="1" id="KW-0472">Membrane</keyword>
<protein>
    <recommendedName>
        <fullName evidence="4">HTTM domain-containing protein</fullName>
    </recommendedName>
</protein>
<feature type="transmembrane region" description="Helical" evidence="1">
    <location>
        <begin position="41"/>
        <end position="63"/>
    </location>
</feature>